<dbReference type="InterPro" id="IPR050580">
    <property type="entry name" value="2H_phosphoesterase_YjcG-like"/>
</dbReference>
<keyword evidence="2" id="KW-1185">Reference proteome</keyword>
<evidence type="ECO:0000313" key="1">
    <source>
        <dbReference type="EMBL" id="MDR6269119.1"/>
    </source>
</evidence>
<dbReference type="PANTHER" id="PTHR40037:SF1">
    <property type="entry name" value="PHOSPHOESTERASE SAOUHSC_00951-RELATED"/>
    <property type="match status" value="1"/>
</dbReference>
<evidence type="ECO:0000313" key="2">
    <source>
        <dbReference type="Proteomes" id="UP001185069"/>
    </source>
</evidence>
<dbReference type="RefSeq" id="WP_309797184.1">
    <property type="nucleotide sequence ID" value="NZ_BAAAHY010000001.1"/>
</dbReference>
<dbReference type="Proteomes" id="UP001185069">
    <property type="component" value="Unassembled WGS sequence"/>
</dbReference>
<name>A0ABU1J9M0_9MICC</name>
<accession>A0ABU1J9M0</accession>
<protein>
    <submittedName>
        <fullName evidence="1">2'-5' RNA ligase</fullName>
    </submittedName>
</protein>
<dbReference type="InterPro" id="IPR009097">
    <property type="entry name" value="Cyclic_Pdiesterase"/>
</dbReference>
<comment type="caution">
    <text evidence="1">The sequence shown here is derived from an EMBL/GenBank/DDBJ whole genome shotgun (WGS) entry which is preliminary data.</text>
</comment>
<gene>
    <name evidence="1" type="ORF">JOE69_001357</name>
</gene>
<dbReference type="Pfam" id="PF13563">
    <property type="entry name" value="2_5_RNA_ligase2"/>
    <property type="match status" value="1"/>
</dbReference>
<dbReference type="EMBL" id="JAVDQF010000001">
    <property type="protein sequence ID" value="MDR6269119.1"/>
    <property type="molecule type" value="Genomic_DNA"/>
</dbReference>
<dbReference type="SUPFAM" id="SSF55144">
    <property type="entry name" value="LigT-like"/>
    <property type="match status" value="1"/>
</dbReference>
<dbReference type="GO" id="GO:0016874">
    <property type="term" value="F:ligase activity"/>
    <property type="evidence" value="ECO:0007669"/>
    <property type="project" value="UniProtKB-KW"/>
</dbReference>
<reference evidence="1 2" key="1">
    <citation type="submission" date="2023-07" db="EMBL/GenBank/DDBJ databases">
        <title>Sequencing the genomes of 1000 actinobacteria strains.</title>
        <authorList>
            <person name="Klenk H.-P."/>
        </authorList>
    </citation>
    <scope>NUCLEOTIDE SEQUENCE [LARGE SCALE GENOMIC DNA]</scope>
    <source>
        <strain evidence="1 2">DSM 14555</strain>
    </source>
</reference>
<dbReference type="Gene3D" id="3.90.1140.10">
    <property type="entry name" value="Cyclic phosphodiesterase"/>
    <property type="match status" value="1"/>
</dbReference>
<dbReference type="PANTHER" id="PTHR40037">
    <property type="entry name" value="PHOSPHOESTERASE YJCG-RELATED"/>
    <property type="match status" value="1"/>
</dbReference>
<organism evidence="1 2">
    <name type="scientific">Arthrobacter russicus</name>
    <dbReference type="NCBI Taxonomy" id="172040"/>
    <lineage>
        <taxon>Bacteria</taxon>
        <taxon>Bacillati</taxon>
        <taxon>Actinomycetota</taxon>
        <taxon>Actinomycetes</taxon>
        <taxon>Micrococcales</taxon>
        <taxon>Micrococcaceae</taxon>
        <taxon>Arthrobacter</taxon>
    </lineage>
</organism>
<keyword evidence="1" id="KW-0436">Ligase</keyword>
<proteinExistence type="predicted"/>
<sequence>MVESGAEGGSTGPVRSVGVVVALPEPYASELRGWRASFGDPLAEVVPAHITLVTTTPAEDWPAVLQHVRAVAAEQRSFRVELRGTGGFRPVSPVVYLNVVVGFDECVRLHGLLQRGPLARDLPFPFHPHVTVAHDISELGMDEAQRRLSSYQAEFTVDSMGLYEHDADGVWQLQEELSFGGPEKSET</sequence>